<dbReference type="OrthoDB" id="6400644at2"/>
<dbReference type="Proteomes" id="UP000305675">
    <property type="component" value="Unassembled WGS sequence"/>
</dbReference>
<name>A0A4U1BRE5_9GAMM</name>
<evidence type="ECO:0000313" key="2">
    <source>
        <dbReference type="Proteomes" id="UP000305675"/>
    </source>
</evidence>
<proteinExistence type="predicted"/>
<gene>
    <name evidence="1" type="ORF">FCL42_00230</name>
</gene>
<evidence type="ECO:0008006" key="3">
    <source>
        <dbReference type="Google" id="ProtNLM"/>
    </source>
</evidence>
<dbReference type="AlphaFoldDB" id="A0A4U1BRE5"/>
<accession>A0A4U1BRE5</accession>
<dbReference type="RefSeq" id="WP_136861375.1">
    <property type="nucleotide sequence ID" value="NZ_SWCJ01000001.1"/>
</dbReference>
<protein>
    <recommendedName>
        <fullName evidence="3">Flagellar protein FliT</fullName>
    </recommendedName>
</protein>
<sequence length="106" mass="12123">MNQNQLNQVSQRISELLKEIEQADVEHRDPLLSQLDEQIKARKACLSELLTTELAKDPNWLRLQLDISRALAAQAKAELAKQQQQLGGYRKGRKQVSVYQNIELGK</sequence>
<dbReference type="EMBL" id="SWCJ01000001">
    <property type="protein sequence ID" value="TKB58227.1"/>
    <property type="molecule type" value="Genomic_DNA"/>
</dbReference>
<evidence type="ECO:0000313" key="1">
    <source>
        <dbReference type="EMBL" id="TKB58227.1"/>
    </source>
</evidence>
<reference evidence="1 2" key="1">
    <citation type="submission" date="2019-04" db="EMBL/GenBank/DDBJ databases">
        <authorList>
            <person name="Hwang J.C."/>
        </authorList>
    </citation>
    <scope>NUCLEOTIDE SEQUENCE [LARGE SCALE GENOMIC DNA]</scope>
    <source>
        <strain evidence="1 2">IMCC35002</strain>
    </source>
</reference>
<keyword evidence="2" id="KW-1185">Reference proteome</keyword>
<organism evidence="1 2">
    <name type="scientific">Ferrimonas aestuarii</name>
    <dbReference type="NCBI Taxonomy" id="2569539"/>
    <lineage>
        <taxon>Bacteria</taxon>
        <taxon>Pseudomonadati</taxon>
        <taxon>Pseudomonadota</taxon>
        <taxon>Gammaproteobacteria</taxon>
        <taxon>Alteromonadales</taxon>
        <taxon>Ferrimonadaceae</taxon>
        <taxon>Ferrimonas</taxon>
    </lineage>
</organism>
<comment type="caution">
    <text evidence="1">The sequence shown here is derived from an EMBL/GenBank/DDBJ whole genome shotgun (WGS) entry which is preliminary data.</text>
</comment>